<dbReference type="STRING" id="1777144.AWB83_01954"/>
<proteinExistence type="predicted"/>
<dbReference type="EMBL" id="FCOB02000007">
    <property type="protein sequence ID" value="SAK58065.1"/>
    <property type="molecule type" value="Genomic_DNA"/>
</dbReference>
<reference evidence="1" key="1">
    <citation type="submission" date="2016-01" db="EMBL/GenBank/DDBJ databases">
        <authorList>
            <person name="Peeters C."/>
        </authorList>
    </citation>
    <scope>NUCLEOTIDE SEQUENCE [LARGE SCALE GENOMIC DNA]</scope>
    <source>
        <strain evidence="1">LMG 29326</strain>
    </source>
</reference>
<keyword evidence="2" id="KW-1185">Reference proteome</keyword>
<organism evidence="1 2">
    <name type="scientific">Caballeronia ptereochthonis</name>
    <dbReference type="NCBI Taxonomy" id="1777144"/>
    <lineage>
        <taxon>Bacteria</taxon>
        <taxon>Pseudomonadati</taxon>
        <taxon>Pseudomonadota</taxon>
        <taxon>Betaproteobacteria</taxon>
        <taxon>Burkholderiales</taxon>
        <taxon>Burkholderiaceae</taxon>
        <taxon>Caballeronia</taxon>
    </lineage>
</organism>
<gene>
    <name evidence="1" type="ORF">AWB83_01954</name>
</gene>
<sequence length="69" mass="7514">MRKQFIARVGQENSANAHRIVQEALRKAATATTTNGAIDLLGEALLELDRLLAAKSARAGWHYARRVAA</sequence>
<comment type="caution">
    <text evidence="1">The sequence shown here is derived from an EMBL/GenBank/DDBJ whole genome shotgun (WGS) entry which is preliminary data.</text>
</comment>
<dbReference type="OrthoDB" id="9105435at2"/>
<evidence type="ECO:0000313" key="2">
    <source>
        <dbReference type="Proteomes" id="UP000054978"/>
    </source>
</evidence>
<evidence type="ECO:0000313" key="1">
    <source>
        <dbReference type="EMBL" id="SAK58065.1"/>
    </source>
</evidence>
<dbReference type="RefSeq" id="WP_087044707.1">
    <property type="nucleotide sequence ID" value="NZ_FCOB02000007.1"/>
</dbReference>
<dbReference type="Proteomes" id="UP000054978">
    <property type="component" value="Unassembled WGS sequence"/>
</dbReference>
<protein>
    <submittedName>
        <fullName evidence="1">Uncharacterized protein</fullName>
    </submittedName>
</protein>
<name>A0A158AK35_9BURK</name>
<dbReference type="AlphaFoldDB" id="A0A158AK35"/>
<accession>A0A158AK35</accession>